<evidence type="ECO:0000313" key="13">
    <source>
        <dbReference type="Proteomes" id="UP001516023"/>
    </source>
</evidence>
<dbReference type="InterPro" id="IPR018108">
    <property type="entry name" value="MCP_transmembrane"/>
</dbReference>
<dbReference type="InterPro" id="IPR023395">
    <property type="entry name" value="MCP_dom_sf"/>
</dbReference>
<keyword evidence="6 10" id="KW-1133">Transmembrane helix</keyword>
<evidence type="ECO:0000256" key="9">
    <source>
        <dbReference type="RuleBase" id="RU000488"/>
    </source>
</evidence>
<keyword evidence="4 8" id="KW-0812">Transmembrane</keyword>
<evidence type="ECO:0000256" key="4">
    <source>
        <dbReference type="ARBA" id="ARBA00022692"/>
    </source>
</evidence>
<feature type="transmembrane region" description="Helical" evidence="10">
    <location>
        <begin position="359"/>
        <end position="376"/>
    </location>
</feature>
<dbReference type="GO" id="GO:0016020">
    <property type="term" value="C:membrane"/>
    <property type="evidence" value="ECO:0007669"/>
    <property type="project" value="UniProtKB-SubCell"/>
</dbReference>
<comment type="similarity">
    <text evidence="2 9">Belongs to the mitochondrial carrier (TC 2.A.29) family.</text>
</comment>
<keyword evidence="13" id="KW-1185">Reference proteome</keyword>
<evidence type="ECO:0000256" key="1">
    <source>
        <dbReference type="ARBA" id="ARBA00004141"/>
    </source>
</evidence>
<dbReference type="Gene3D" id="1.50.40.10">
    <property type="entry name" value="Mitochondrial carrier domain"/>
    <property type="match status" value="1"/>
</dbReference>
<keyword evidence="7 8" id="KW-0472">Membrane</keyword>
<feature type="repeat" description="Solcar" evidence="8">
    <location>
        <begin position="99"/>
        <end position="174"/>
    </location>
</feature>
<feature type="repeat" description="Solcar" evidence="8">
    <location>
        <begin position="293"/>
        <end position="379"/>
    </location>
</feature>
<organism evidence="12 13">
    <name type="scientific">Cyclotella cryptica</name>
    <dbReference type="NCBI Taxonomy" id="29204"/>
    <lineage>
        <taxon>Eukaryota</taxon>
        <taxon>Sar</taxon>
        <taxon>Stramenopiles</taxon>
        <taxon>Ochrophyta</taxon>
        <taxon>Bacillariophyta</taxon>
        <taxon>Coscinodiscophyceae</taxon>
        <taxon>Thalassiosirophycidae</taxon>
        <taxon>Stephanodiscales</taxon>
        <taxon>Stephanodiscaceae</taxon>
        <taxon>Cyclotella</taxon>
    </lineage>
</organism>
<evidence type="ECO:0000256" key="7">
    <source>
        <dbReference type="ARBA" id="ARBA00023136"/>
    </source>
</evidence>
<name>A0ABD3PSX0_9STRA</name>
<dbReference type="SUPFAM" id="SSF103506">
    <property type="entry name" value="Mitochondrial carrier"/>
    <property type="match status" value="1"/>
</dbReference>
<evidence type="ECO:0000256" key="3">
    <source>
        <dbReference type="ARBA" id="ARBA00022448"/>
    </source>
</evidence>
<dbReference type="Proteomes" id="UP001516023">
    <property type="component" value="Unassembled WGS sequence"/>
</dbReference>
<proteinExistence type="inferred from homology"/>
<evidence type="ECO:0000256" key="2">
    <source>
        <dbReference type="ARBA" id="ARBA00006375"/>
    </source>
</evidence>
<dbReference type="PANTHER" id="PTHR45667">
    <property type="entry name" value="S-ADENOSYLMETHIONINE MITOCHONDRIAL CARRIER PROTEIN"/>
    <property type="match status" value="1"/>
</dbReference>
<keyword evidence="5" id="KW-0677">Repeat</keyword>
<sequence length="384" mass="40628">MISATKPPRHQPRLALLSLAILLAILAPSKAIPLSPLPHRPTATHTAASHVALVARGGGKSTTAASRIQAAAATTTTTATTTSPSSIQGILQTFLQTVSSARSHLAAAAAARATSIFVMYPIDTIKTRMQIGSGGAVGKIWRMEGLYNGVWGSLMGQVPYGVLTFGSYEIYKQHLLARFPATSPPLIYALSAILGDMTGSGWLCPSEVVKQQLQAGMYGSMGEAVRGIWGKDGLGGFYRGFTGGLARDVPFRVAQLTTFEVAKNLYLRAKRNSATSNNKKNKSKNKHDDDVALSPLEAAICGAAAGSFSAAITNPLDRIKTIMMTDTANLYGGSVAACAAKIVRDDGIAGLFKGVVPRVGYIAPSVCIFFVTYEFVQQKMKMRE</sequence>
<evidence type="ECO:0000256" key="8">
    <source>
        <dbReference type="PROSITE-ProRule" id="PRU00282"/>
    </source>
</evidence>
<feature type="repeat" description="Solcar" evidence="8">
    <location>
        <begin position="183"/>
        <end position="265"/>
    </location>
</feature>
<keyword evidence="11" id="KW-0732">Signal</keyword>
<dbReference type="PROSITE" id="PS50920">
    <property type="entry name" value="SOLCAR"/>
    <property type="match status" value="3"/>
</dbReference>
<keyword evidence="3 9" id="KW-0813">Transport</keyword>
<evidence type="ECO:0000256" key="11">
    <source>
        <dbReference type="SAM" id="SignalP"/>
    </source>
</evidence>
<evidence type="ECO:0000256" key="10">
    <source>
        <dbReference type="SAM" id="Phobius"/>
    </source>
</evidence>
<evidence type="ECO:0008006" key="14">
    <source>
        <dbReference type="Google" id="ProtNLM"/>
    </source>
</evidence>
<dbReference type="EMBL" id="JABMIG020000143">
    <property type="protein sequence ID" value="KAL3789285.1"/>
    <property type="molecule type" value="Genomic_DNA"/>
</dbReference>
<evidence type="ECO:0000313" key="12">
    <source>
        <dbReference type="EMBL" id="KAL3789285.1"/>
    </source>
</evidence>
<gene>
    <name evidence="12" type="ORF">HJC23_000351</name>
</gene>
<evidence type="ECO:0000256" key="6">
    <source>
        <dbReference type="ARBA" id="ARBA00022989"/>
    </source>
</evidence>
<dbReference type="Pfam" id="PF00153">
    <property type="entry name" value="Mito_carr"/>
    <property type="match status" value="3"/>
</dbReference>
<feature type="chain" id="PRO_5044805409" description="Mitochondrial carrier protein" evidence="11">
    <location>
        <begin position="32"/>
        <end position="384"/>
    </location>
</feature>
<evidence type="ECO:0000256" key="5">
    <source>
        <dbReference type="ARBA" id="ARBA00022737"/>
    </source>
</evidence>
<protein>
    <recommendedName>
        <fullName evidence="14">Mitochondrial carrier protein</fullName>
    </recommendedName>
</protein>
<dbReference type="AlphaFoldDB" id="A0ABD3PSX0"/>
<reference evidence="12 13" key="1">
    <citation type="journal article" date="2020" name="G3 (Bethesda)">
        <title>Improved Reference Genome for Cyclotella cryptica CCMP332, a Model for Cell Wall Morphogenesis, Salinity Adaptation, and Lipid Production in Diatoms (Bacillariophyta).</title>
        <authorList>
            <person name="Roberts W.R."/>
            <person name="Downey K.M."/>
            <person name="Ruck E.C."/>
            <person name="Traller J.C."/>
            <person name="Alverson A.J."/>
        </authorList>
    </citation>
    <scope>NUCLEOTIDE SEQUENCE [LARGE SCALE GENOMIC DNA]</scope>
    <source>
        <strain evidence="12 13">CCMP332</strain>
    </source>
</reference>
<comment type="subcellular location">
    <subcellularLocation>
        <location evidence="1">Membrane</location>
        <topology evidence="1">Multi-pass membrane protein</topology>
    </subcellularLocation>
</comment>
<comment type="caution">
    <text evidence="12">The sequence shown here is derived from an EMBL/GenBank/DDBJ whole genome shotgun (WGS) entry which is preliminary data.</text>
</comment>
<feature type="signal peptide" evidence="11">
    <location>
        <begin position="1"/>
        <end position="31"/>
    </location>
</feature>
<accession>A0ABD3PSX0</accession>